<dbReference type="InterPro" id="IPR013078">
    <property type="entry name" value="His_Pase_superF_clade-1"/>
</dbReference>
<dbReference type="AlphaFoldDB" id="A0A3N0V715"/>
<keyword evidence="2" id="KW-1185">Reference proteome</keyword>
<dbReference type="RefSeq" id="WP_123236476.1">
    <property type="nucleotide sequence ID" value="NZ_RJVP01000001.1"/>
</dbReference>
<dbReference type="Proteomes" id="UP000275137">
    <property type="component" value="Unassembled WGS sequence"/>
</dbReference>
<name>A0A3N0V715_9PROT</name>
<accession>A0A3N0V715</accession>
<comment type="caution">
    <text evidence="1">The sequence shown here is derived from an EMBL/GenBank/DDBJ whole genome shotgun (WGS) entry which is preliminary data.</text>
</comment>
<dbReference type="Pfam" id="PF00300">
    <property type="entry name" value="His_Phos_1"/>
    <property type="match status" value="1"/>
</dbReference>
<dbReference type="EMBL" id="RJVP01000001">
    <property type="protein sequence ID" value="ROH88485.1"/>
    <property type="molecule type" value="Genomic_DNA"/>
</dbReference>
<reference evidence="1 2" key="1">
    <citation type="submission" date="2018-10" db="EMBL/GenBank/DDBJ databases">
        <authorList>
            <person name="Chen W.-M."/>
        </authorList>
    </citation>
    <scope>NUCLEOTIDE SEQUENCE [LARGE SCALE GENOMIC DNA]</scope>
    <source>
        <strain evidence="1 2">H-5</strain>
    </source>
</reference>
<evidence type="ECO:0000313" key="2">
    <source>
        <dbReference type="Proteomes" id="UP000275137"/>
    </source>
</evidence>
<sequence length="235" mass="26852">MRITLIRHAESRKNLVDVIGGIGERLTFKGRLAAHRAGRYLKQQSIDIILYAPTLQTEETAGLLSKYCNTTTQYKSPLLSPIGLGSLAGLRVDESKLRYPSAMESLHRWNRREIEISEVVIPGMQDIFSFFCQGLSLLFCIHKLRVKNVCVVATRSSLVLMKNIKLRNTPESGGGYLNHHFRYAHPISFRLTPQDIQWIRKQLYLTQSQSGILEPIKSRHLISIKKMERLLSSTY</sequence>
<dbReference type="SUPFAM" id="SSF53254">
    <property type="entry name" value="Phosphoglycerate mutase-like"/>
    <property type="match status" value="1"/>
</dbReference>
<dbReference type="Gene3D" id="3.40.50.1240">
    <property type="entry name" value="Phosphoglycerate mutase-like"/>
    <property type="match status" value="1"/>
</dbReference>
<evidence type="ECO:0000313" key="1">
    <source>
        <dbReference type="EMBL" id="ROH88485.1"/>
    </source>
</evidence>
<gene>
    <name evidence="1" type="ORF">ED236_03285</name>
</gene>
<protein>
    <submittedName>
        <fullName evidence="1">Phosphoglycerate mutase family protein</fullName>
    </submittedName>
</protein>
<organism evidence="1 2">
    <name type="scientific">Pseudomethylobacillus aquaticus</name>
    <dbReference type="NCBI Taxonomy" id="2676064"/>
    <lineage>
        <taxon>Bacteria</taxon>
        <taxon>Pseudomonadati</taxon>
        <taxon>Pseudomonadota</taxon>
        <taxon>Betaproteobacteria</taxon>
        <taxon>Nitrosomonadales</taxon>
        <taxon>Methylophilaceae</taxon>
        <taxon>Pseudomethylobacillus</taxon>
    </lineage>
</organism>
<dbReference type="CDD" id="cd07067">
    <property type="entry name" value="HP_PGM_like"/>
    <property type="match status" value="1"/>
</dbReference>
<dbReference type="InterPro" id="IPR029033">
    <property type="entry name" value="His_PPase_superfam"/>
</dbReference>
<proteinExistence type="predicted"/>